<dbReference type="EMBL" id="LR721780">
    <property type="protein sequence ID" value="VVW02748.1"/>
    <property type="molecule type" value="Genomic_DNA"/>
</dbReference>
<accession>A0A5K1AL96</accession>
<name>A0A5K1AL96_9MAGN</name>
<organism evidence="1">
    <name type="scientific">Nymphaea colorata</name>
    <name type="common">pocket water lily</name>
    <dbReference type="NCBI Taxonomy" id="210225"/>
    <lineage>
        <taxon>Eukaryota</taxon>
        <taxon>Viridiplantae</taxon>
        <taxon>Streptophyta</taxon>
        <taxon>Embryophyta</taxon>
        <taxon>Tracheophyta</taxon>
        <taxon>Spermatophyta</taxon>
        <taxon>Magnoliopsida</taxon>
        <taxon>Nymphaeales</taxon>
        <taxon>Nymphaeaceae</taxon>
        <taxon>Nymphaea</taxon>
    </lineage>
</organism>
<gene>
    <name evidence="1" type="ORF">NYM_LOCUS13386</name>
</gene>
<proteinExistence type="predicted"/>
<evidence type="ECO:0000313" key="1">
    <source>
        <dbReference type="EMBL" id="VVW02748.1"/>
    </source>
</evidence>
<sequence length="47" mass="5243">MICNVDGMHRQPEELHSIVASAEAEQTGWRPKLLVSCDVCMVLKFGL</sequence>
<reference evidence="1" key="1">
    <citation type="submission" date="2019-09" db="EMBL/GenBank/DDBJ databases">
        <authorList>
            <person name="Zhang L."/>
        </authorList>
    </citation>
    <scope>NUCLEOTIDE SEQUENCE</scope>
</reference>
<protein>
    <submittedName>
        <fullName evidence="1">Uncharacterized protein</fullName>
    </submittedName>
</protein>
<dbReference type="AlphaFoldDB" id="A0A5K1AL96"/>
<dbReference type="Gramene" id="NC2G0126550.1">
    <property type="protein sequence ID" value="NC2G0126550.1:cds"/>
    <property type="gene ID" value="NC2G0126550"/>
</dbReference>